<dbReference type="PANTHER" id="PTHR13027:SF7">
    <property type="entry name" value="VACUOLAR FUSION PROTEIN MON1 HOMOLOG"/>
    <property type="match status" value="1"/>
</dbReference>
<evidence type="ECO:0000313" key="4">
    <source>
        <dbReference type="Proteomes" id="UP000236319"/>
    </source>
</evidence>
<evidence type="ECO:0000259" key="2">
    <source>
        <dbReference type="Pfam" id="PF19037"/>
    </source>
</evidence>
<reference evidence="3 4" key="1">
    <citation type="journal article" date="2017" name="BMC Genomics">
        <title>Whole-genome assembly of Babesia ovata and comparative genomics between closely related pathogens.</title>
        <authorList>
            <person name="Yamagishi J."/>
            <person name="Asada M."/>
            <person name="Hakimi H."/>
            <person name="Tanaka T.Q."/>
            <person name="Sugimoto C."/>
            <person name="Kawazu S."/>
        </authorList>
    </citation>
    <scope>NUCLEOTIDE SEQUENCE [LARGE SCALE GENOMIC DNA]</scope>
    <source>
        <strain evidence="3 4">Miyake</strain>
    </source>
</reference>
<gene>
    <name evidence="3" type="ORF">BOVATA_006290</name>
</gene>
<evidence type="ECO:0000259" key="1">
    <source>
        <dbReference type="Pfam" id="PF19036"/>
    </source>
</evidence>
<dbReference type="RefSeq" id="XP_028865379.1">
    <property type="nucleotide sequence ID" value="XM_029009546.1"/>
</dbReference>
<dbReference type="InterPro" id="IPR043972">
    <property type="entry name" value="FUZ/MON1/HPS1_longin_1"/>
</dbReference>
<comment type="caution">
    <text evidence="3">The sequence shown here is derived from an EMBL/GenBank/DDBJ whole genome shotgun (WGS) entry which is preliminary data.</text>
</comment>
<dbReference type="Proteomes" id="UP000236319">
    <property type="component" value="Unassembled WGS sequence"/>
</dbReference>
<dbReference type="GO" id="GO:0016192">
    <property type="term" value="P:vesicle-mediated transport"/>
    <property type="evidence" value="ECO:0007669"/>
    <property type="project" value="InterPro"/>
</dbReference>
<dbReference type="InterPro" id="IPR043971">
    <property type="entry name" value="FUZ/MON1/HPS1_longin_2"/>
</dbReference>
<dbReference type="GO" id="GO:0006623">
    <property type="term" value="P:protein targeting to vacuole"/>
    <property type="evidence" value="ECO:0007669"/>
    <property type="project" value="InterPro"/>
</dbReference>
<dbReference type="InterPro" id="IPR004353">
    <property type="entry name" value="Mon1"/>
</dbReference>
<name>A0A2H6K814_9APIC</name>
<accession>A0A2H6K814</accession>
<dbReference type="AlphaFoldDB" id="A0A2H6K814"/>
<dbReference type="PRINTS" id="PR01546">
    <property type="entry name" value="YEAST73DUF"/>
</dbReference>
<sequence length="230" mass="25501">MGTRVYAFTYAGKPLFTNCPEGEQSLAFYGVLCAVASKVSTLLSEYTCKDELRYISAGDEHFVYLDRGPLCYFGIGPKGESPLMVYKILSYLHLQILSILTRGVERVLLKRPSYDVQNLLGGTQSILRNLVTSMDTPLSLLETRGYEALPLPADTRSKLSSFFTDFKSPNVLCCLMVVCHRVVVVTMSKSVTLSPSDIAIILIMVGGARALRQEESWTPICLPGFNDHRI</sequence>
<organism evidence="3 4">
    <name type="scientific">Babesia ovata</name>
    <dbReference type="NCBI Taxonomy" id="189622"/>
    <lineage>
        <taxon>Eukaryota</taxon>
        <taxon>Sar</taxon>
        <taxon>Alveolata</taxon>
        <taxon>Apicomplexa</taxon>
        <taxon>Aconoidasida</taxon>
        <taxon>Piroplasmida</taxon>
        <taxon>Babesiidae</taxon>
        <taxon>Babesia</taxon>
    </lineage>
</organism>
<evidence type="ECO:0000313" key="3">
    <source>
        <dbReference type="EMBL" id="GBE59136.1"/>
    </source>
</evidence>
<dbReference type="PANTHER" id="PTHR13027">
    <property type="entry name" value="SAND PROTEIN-RELATED"/>
    <property type="match status" value="1"/>
</dbReference>
<dbReference type="GeneID" id="39872906"/>
<dbReference type="OrthoDB" id="272411at2759"/>
<dbReference type="VEuPathDB" id="PiroplasmaDB:BOVATA_006290"/>
<dbReference type="EMBL" id="BDSA01000001">
    <property type="protein sequence ID" value="GBE59136.1"/>
    <property type="molecule type" value="Genomic_DNA"/>
</dbReference>
<dbReference type="Pfam" id="PF19036">
    <property type="entry name" value="Fuz_longin_1"/>
    <property type="match status" value="1"/>
</dbReference>
<dbReference type="Pfam" id="PF19037">
    <property type="entry name" value="Fuz_longin_2"/>
    <property type="match status" value="1"/>
</dbReference>
<proteinExistence type="predicted"/>
<feature type="domain" description="FUZ/MON1/HPS1 second Longin" evidence="2">
    <location>
        <begin position="174"/>
        <end position="228"/>
    </location>
</feature>
<feature type="domain" description="FUZ/MON1/HPS1 first Longin" evidence="1">
    <location>
        <begin position="7"/>
        <end position="130"/>
    </location>
</feature>
<protein>
    <submittedName>
        <fullName evidence="3">Trafficking mon1 subfamily protein, putative</fullName>
    </submittedName>
</protein>
<keyword evidence="4" id="KW-1185">Reference proteome</keyword>